<evidence type="ECO:0000313" key="2">
    <source>
        <dbReference type="EMBL" id="KAJ1185786.1"/>
    </source>
</evidence>
<sequence length="56" mass="6424">QNKKMNVNSCNIIGNEKRSSKNGEKSQTRCYGQGISPKNNTNCRNSDRRVMESMWT</sequence>
<feature type="non-terminal residue" evidence="2">
    <location>
        <position position="56"/>
    </location>
</feature>
<feature type="compositionally biased region" description="Basic and acidic residues" evidence="1">
    <location>
        <begin position="15"/>
        <end position="27"/>
    </location>
</feature>
<proteinExistence type="predicted"/>
<reference evidence="2" key="1">
    <citation type="journal article" date="2022" name="bioRxiv">
        <title>Sequencing and chromosome-scale assembly of the giantPleurodeles waltlgenome.</title>
        <authorList>
            <person name="Brown T."/>
            <person name="Elewa A."/>
            <person name="Iarovenko S."/>
            <person name="Subramanian E."/>
            <person name="Araus A.J."/>
            <person name="Petzold A."/>
            <person name="Susuki M."/>
            <person name="Suzuki K.-i.T."/>
            <person name="Hayashi T."/>
            <person name="Toyoda A."/>
            <person name="Oliveira C."/>
            <person name="Osipova E."/>
            <person name="Leigh N.D."/>
            <person name="Simon A."/>
            <person name="Yun M.H."/>
        </authorList>
    </citation>
    <scope>NUCLEOTIDE SEQUENCE</scope>
    <source>
        <strain evidence="2">20211129_DDA</strain>
        <tissue evidence="2">Liver</tissue>
    </source>
</reference>
<comment type="caution">
    <text evidence="2">The sequence shown here is derived from an EMBL/GenBank/DDBJ whole genome shotgun (WGS) entry which is preliminary data.</text>
</comment>
<gene>
    <name evidence="2" type="ORF">NDU88_002573</name>
</gene>
<keyword evidence="3" id="KW-1185">Reference proteome</keyword>
<feature type="region of interest" description="Disordered" evidence="1">
    <location>
        <begin position="1"/>
        <end position="56"/>
    </location>
</feature>
<dbReference type="EMBL" id="JANPWB010000005">
    <property type="protein sequence ID" value="KAJ1185786.1"/>
    <property type="molecule type" value="Genomic_DNA"/>
</dbReference>
<evidence type="ECO:0000313" key="3">
    <source>
        <dbReference type="Proteomes" id="UP001066276"/>
    </source>
</evidence>
<evidence type="ECO:0000256" key="1">
    <source>
        <dbReference type="SAM" id="MobiDB-lite"/>
    </source>
</evidence>
<name>A0AAV7UBW5_PLEWA</name>
<protein>
    <submittedName>
        <fullName evidence="2">Uncharacterized protein</fullName>
    </submittedName>
</protein>
<dbReference type="AlphaFoldDB" id="A0AAV7UBW5"/>
<feature type="non-terminal residue" evidence="2">
    <location>
        <position position="1"/>
    </location>
</feature>
<accession>A0AAV7UBW5</accession>
<dbReference type="Proteomes" id="UP001066276">
    <property type="component" value="Chromosome 3_1"/>
</dbReference>
<organism evidence="2 3">
    <name type="scientific">Pleurodeles waltl</name>
    <name type="common">Iberian ribbed newt</name>
    <dbReference type="NCBI Taxonomy" id="8319"/>
    <lineage>
        <taxon>Eukaryota</taxon>
        <taxon>Metazoa</taxon>
        <taxon>Chordata</taxon>
        <taxon>Craniata</taxon>
        <taxon>Vertebrata</taxon>
        <taxon>Euteleostomi</taxon>
        <taxon>Amphibia</taxon>
        <taxon>Batrachia</taxon>
        <taxon>Caudata</taxon>
        <taxon>Salamandroidea</taxon>
        <taxon>Salamandridae</taxon>
        <taxon>Pleurodelinae</taxon>
        <taxon>Pleurodeles</taxon>
    </lineage>
</organism>
<feature type="compositionally biased region" description="Polar residues" evidence="1">
    <location>
        <begin position="1"/>
        <end position="12"/>
    </location>
</feature>
<feature type="compositionally biased region" description="Basic and acidic residues" evidence="1">
    <location>
        <begin position="45"/>
        <end position="56"/>
    </location>
</feature>